<gene>
    <name evidence="6" type="ORF">TCE0_017r04270</name>
</gene>
<evidence type="ECO:0000313" key="6">
    <source>
        <dbReference type="EMBL" id="GAM35723.1"/>
    </source>
</evidence>
<evidence type="ECO:0000259" key="5">
    <source>
        <dbReference type="Pfam" id="PF00271"/>
    </source>
</evidence>
<dbReference type="GO" id="GO:0005634">
    <property type="term" value="C:nucleus"/>
    <property type="evidence" value="ECO:0007669"/>
    <property type="project" value="TreeGrafter"/>
</dbReference>
<evidence type="ECO:0000256" key="1">
    <source>
        <dbReference type="ARBA" id="ARBA00022741"/>
    </source>
</evidence>
<organism evidence="6 7">
    <name type="scientific">Talaromyces pinophilus</name>
    <name type="common">Penicillium pinophilum</name>
    <dbReference type="NCBI Taxonomy" id="128442"/>
    <lineage>
        <taxon>Eukaryota</taxon>
        <taxon>Fungi</taxon>
        <taxon>Dikarya</taxon>
        <taxon>Ascomycota</taxon>
        <taxon>Pezizomycotina</taxon>
        <taxon>Eurotiomycetes</taxon>
        <taxon>Eurotiomycetidae</taxon>
        <taxon>Eurotiales</taxon>
        <taxon>Trichocomaceae</taxon>
        <taxon>Talaromyces</taxon>
        <taxon>Talaromyces sect. Talaromyces</taxon>
    </lineage>
</organism>
<feature type="domain" description="SNF2 N-terminal" evidence="4">
    <location>
        <begin position="99"/>
        <end position="280"/>
    </location>
</feature>
<keyword evidence="1" id="KW-0547">Nucleotide-binding</keyword>
<keyword evidence="3" id="KW-0067">ATP-binding</keyword>
<dbReference type="Pfam" id="PF00271">
    <property type="entry name" value="Helicase_C"/>
    <property type="match status" value="1"/>
</dbReference>
<dbReference type="InterPro" id="IPR027417">
    <property type="entry name" value="P-loop_NTPase"/>
</dbReference>
<dbReference type="Proteomes" id="UP000053095">
    <property type="component" value="Unassembled WGS sequence"/>
</dbReference>
<dbReference type="InterPro" id="IPR000330">
    <property type="entry name" value="SNF2_N"/>
</dbReference>
<dbReference type="Pfam" id="PF00176">
    <property type="entry name" value="SNF2-rel_dom"/>
    <property type="match status" value="1"/>
</dbReference>
<evidence type="ECO:0000256" key="2">
    <source>
        <dbReference type="ARBA" id="ARBA00022801"/>
    </source>
</evidence>
<dbReference type="GO" id="GO:0006281">
    <property type="term" value="P:DNA repair"/>
    <property type="evidence" value="ECO:0007669"/>
    <property type="project" value="TreeGrafter"/>
</dbReference>
<evidence type="ECO:0000256" key="3">
    <source>
        <dbReference type="ARBA" id="ARBA00022840"/>
    </source>
</evidence>
<keyword evidence="7" id="KW-1185">Reference proteome</keyword>
<dbReference type="PANTHER" id="PTHR45626">
    <property type="entry name" value="TRANSCRIPTION TERMINATION FACTOR 2-RELATED"/>
    <property type="match status" value="1"/>
</dbReference>
<dbReference type="GO" id="GO:0008094">
    <property type="term" value="F:ATP-dependent activity, acting on DNA"/>
    <property type="evidence" value="ECO:0007669"/>
    <property type="project" value="TreeGrafter"/>
</dbReference>
<evidence type="ECO:0000259" key="4">
    <source>
        <dbReference type="Pfam" id="PF00176"/>
    </source>
</evidence>
<dbReference type="GO" id="GO:0016787">
    <property type="term" value="F:hydrolase activity"/>
    <property type="evidence" value="ECO:0007669"/>
    <property type="project" value="UniProtKB-KW"/>
</dbReference>
<dbReference type="Gene3D" id="3.40.50.300">
    <property type="entry name" value="P-loop containing nucleotide triphosphate hydrolases"/>
    <property type="match status" value="1"/>
</dbReference>
<reference evidence="7" key="1">
    <citation type="journal article" date="2015" name="Genome Announc.">
        <title>Draft genome sequence of Talaromyces cellulolyticus strain Y-94, a source of lignocellulosic biomass-degrading enzymes.</title>
        <authorList>
            <person name="Fujii T."/>
            <person name="Koike H."/>
            <person name="Sawayama S."/>
            <person name="Yano S."/>
            <person name="Inoue H."/>
        </authorList>
    </citation>
    <scope>NUCLEOTIDE SEQUENCE [LARGE SCALE GENOMIC DNA]</scope>
    <source>
        <strain evidence="7">Y-94</strain>
    </source>
</reference>
<dbReference type="SUPFAM" id="SSF52540">
    <property type="entry name" value="P-loop containing nucleoside triphosphate hydrolases"/>
    <property type="match status" value="2"/>
</dbReference>
<feature type="domain" description="Helicase C-terminal" evidence="5">
    <location>
        <begin position="490"/>
        <end position="573"/>
    </location>
</feature>
<dbReference type="GO" id="GO:0004386">
    <property type="term" value="F:helicase activity"/>
    <property type="evidence" value="ECO:0007669"/>
    <property type="project" value="UniProtKB-KW"/>
</dbReference>
<accession>A0A6V8H451</accession>
<dbReference type="InterPro" id="IPR001650">
    <property type="entry name" value="Helicase_C-like"/>
</dbReference>
<dbReference type="InterPro" id="IPR038718">
    <property type="entry name" value="SNF2-like_sf"/>
</dbReference>
<keyword evidence="6" id="KW-0347">Helicase</keyword>
<dbReference type="Gene3D" id="3.40.50.10810">
    <property type="entry name" value="Tandem AAA-ATPase domain"/>
    <property type="match status" value="1"/>
</dbReference>
<protein>
    <submittedName>
        <fullName evidence="6">DNA repair helicase</fullName>
    </submittedName>
</protein>
<proteinExistence type="predicted"/>
<keyword evidence="2" id="KW-0378">Hydrolase</keyword>
<dbReference type="EMBL" id="DF933813">
    <property type="protein sequence ID" value="GAM35723.1"/>
    <property type="molecule type" value="Genomic_DNA"/>
</dbReference>
<dbReference type="PANTHER" id="PTHR45626:SF14">
    <property type="entry name" value="ATP-DEPENDENT DNA HELICASE (EUROFUNG)"/>
    <property type="match status" value="1"/>
</dbReference>
<comment type="caution">
    <text evidence="6">The sequence shown here is derived from an EMBL/GenBank/DDBJ whole genome shotgun (WGS) entry which is preliminary data.</text>
</comment>
<dbReference type="GO" id="GO:0005524">
    <property type="term" value="F:ATP binding"/>
    <property type="evidence" value="ECO:0007669"/>
    <property type="project" value="UniProtKB-KW"/>
</dbReference>
<evidence type="ECO:0000313" key="7">
    <source>
        <dbReference type="Proteomes" id="UP000053095"/>
    </source>
</evidence>
<dbReference type="AlphaFoldDB" id="A0A6V8H451"/>
<name>A0A6V8H451_TALPI</name>
<dbReference type="InterPro" id="IPR050628">
    <property type="entry name" value="SNF2_RAD54_helicase_TF"/>
</dbReference>
<sequence length="679" mass="76570">MDVDATETAPFNQAIKECARMSNIDPSMTTSEEDSGLTEMAEIDATTHHSGVIQDNHVEACQKLGIEDPEHPRVLGMQITERLKFWQPVAIWRIVEIRSNCNIRGAILADGFGLGKTWIITGYLLHLLNEYENKVQMAQQNRQPLPQGKPILIVVPPNLLIPWAKEIARIVRRNRFKIFIYKCVIHEESAPKHTTHLTRPMERVTVVSDTSPYGADTIILTTYQSFGQRHGAGAVKKWQRENNLPVVDKPKEMPAECPYNLSGCFSMVILDEAHMARNNSKPIWDDLEDEHDLDVSTTNPFEVVDDHPAAIGRFTIEAVTRYILRRGISTETAGASMRKILQELMIRRTYSSRIPFESGPTIGSEIPLAHRKKIEVEWENVEKTCYQKISKKKALLNGSMVTKNAVYEFYRGVPYRQSPSSIRATTKLELLLRGSPKLRALLPIVTEQVLVHREKAIVWCAFPATQVFVCAALREAQIDAYIHVGTAISIELLLKGDKWSASKTRDEMQAKHGSDLIETFNTKPDECMVLVCLYGVGASGLNLQSMCRNVHLFDAARSQAAVDHAIGRICRLGQSHSVLVHEYRLKKSFHDEMILRNRRKARPGMVTDLSTTIFKDLLEGDNDSDGSFAALDHKSLAKWVVREGALVELDEDEEPQEGDSQDTEEILDLLAEMVQDHMC</sequence>